<evidence type="ECO:0000313" key="6">
    <source>
        <dbReference type="EMBL" id="OAI20450.1"/>
    </source>
</evidence>
<dbReference type="InterPro" id="IPR006603">
    <property type="entry name" value="PQ-loop_rpt"/>
</dbReference>
<dbReference type="AlphaFoldDB" id="A0A177NTP8"/>
<comment type="subcellular location">
    <subcellularLocation>
        <location evidence="1">Membrane</location>
        <topology evidence="1">Multi-pass membrane protein</topology>
    </subcellularLocation>
</comment>
<evidence type="ECO:0000256" key="3">
    <source>
        <dbReference type="ARBA" id="ARBA00022989"/>
    </source>
</evidence>
<keyword evidence="3 5" id="KW-1133">Transmembrane helix</keyword>
<evidence type="ECO:0000256" key="2">
    <source>
        <dbReference type="ARBA" id="ARBA00022692"/>
    </source>
</evidence>
<protein>
    <submittedName>
        <fullName evidence="6">Glutathione synthetase</fullName>
    </submittedName>
</protein>
<dbReference type="EMBL" id="LUUI01000044">
    <property type="protein sequence ID" value="OAI20450.1"/>
    <property type="molecule type" value="Genomic_DNA"/>
</dbReference>
<dbReference type="Gene3D" id="1.20.1280.290">
    <property type="match status" value="1"/>
</dbReference>
<evidence type="ECO:0000256" key="1">
    <source>
        <dbReference type="ARBA" id="ARBA00004141"/>
    </source>
</evidence>
<keyword evidence="2 5" id="KW-0812">Transmembrane</keyword>
<dbReference type="STRING" id="980561.A1359_03025"/>
<dbReference type="NCBIfam" id="NF037968">
    <property type="entry name" value="SemiSWEET_2"/>
    <property type="match status" value="1"/>
</dbReference>
<proteinExistence type="predicted"/>
<organism evidence="6 7">
    <name type="scientific">Methylomonas lenta</name>
    <dbReference type="NCBI Taxonomy" id="980561"/>
    <lineage>
        <taxon>Bacteria</taxon>
        <taxon>Pseudomonadati</taxon>
        <taxon>Pseudomonadota</taxon>
        <taxon>Gammaproteobacteria</taxon>
        <taxon>Methylococcales</taxon>
        <taxon>Methylococcaceae</taxon>
        <taxon>Methylomonas</taxon>
    </lineage>
</organism>
<dbReference type="InterPro" id="IPR047662">
    <property type="entry name" value="SemiSWEET"/>
</dbReference>
<dbReference type="Proteomes" id="UP000078476">
    <property type="component" value="Unassembled WGS sequence"/>
</dbReference>
<sequence length="88" mass="9776">MFMLPDLVGYLAATLTTVSFLPQAIMTVKTRDTSSLSLGMYSMFTLGVLLWLIYGIYLSNLAIIAANAVTFLLATLILSFKIYNMLRK</sequence>
<keyword evidence="4 5" id="KW-0472">Membrane</keyword>
<dbReference type="RefSeq" id="WP_066977732.1">
    <property type="nucleotide sequence ID" value="NZ_LUUI01000044.1"/>
</dbReference>
<dbReference type="GO" id="GO:0016020">
    <property type="term" value="C:membrane"/>
    <property type="evidence" value="ECO:0007669"/>
    <property type="project" value="UniProtKB-SubCell"/>
</dbReference>
<comment type="caution">
    <text evidence="6">The sequence shown here is derived from an EMBL/GenBank/DDBJ whole genome shotgun (WGS) entry which is preliminary data.</text>
</comment>
<evidence type="ECO:0000256" key="4">
    <source>
        <dbReference type="ARBA" id="ARBA00023136"/>
    </source>
</evidence>
<gene>
    <name evidence="6" type="ORF">A1359_03025</name>
</gene>
<feature type="transmembrane region" description="Helical" evidence="5">
    <location>
        <begin position="7"/>
        <end position="26"/>
    </location>
</feature>
<accession>A0A177NTP8</accession>
<evidence type="ECO:0000313" key="7">
    <source>
        <dbReference type="Proteomes" id="UP000078476"/>
    </source>
</evidence>
<name>A0A177NTP8_9GAMM</name>
<evidence type="ECO:0000256" key="5">
    <source>
        <dbReference type="SAM" id="Phobius"/>
    </source>
</evidence>
<feature type="transmembrane region" description="Helical" evidence="5">
    <location>
        <begin position="63"/>
        <end position="83"/>
    </location>
</feature>
<keyword evidence="7" id="KW-1185">Reference proteome</keyword>
<dbReference type="Pfam" id="PF04193">
    <property type="entry name" value="PQ-loop"/>
    <property type="match status" value="1"/>
</dbReference>
<dbReference type="GO" id="GO:0051119">
    <property type="term" value="F:sugar transmembrane transporter activity"/>
    <property type="evidence" value="ECO:0007669"/>
    <property type="project" value="InterPro"/>
</dbReference>
<reference evidence="6 7" key="1">
    <citation type="submission" date="2016-03" db="EMBL/GenBank/DDBJ databases">
        <authorList>
            <person name="Ploux O."/>
        </authorList>
    </citation>
    <scope>NUCLEOTIDE SEQUENCE [LARGE SCALE GENOMIC DNA]</scope>
    <source>
        <strain evidence="6 7">R-45370</strain>
    </source>
</reference>
<feature type="transmembrane region" description="Helical" evidence="5">
    <location>
        <begin position="38"/>
        <end position="57"/>
    </location>
</feature>
<dbReference type="OrthoDB" id="122062at2"/>